<protein>
    <submittedName>
        <fullName evidence="1">Uncharacterized protein</fullName>
    </submittedName>
</protein>
<dbReference type="Proteomes" id="UP000499080">
    <property type="component" value="Unassembled WGS sequence"/>
</dbReference>
<evidence type="ECO:0000313" key="1">
    <source>
        <dbReference type="EMBL" id="GBL76479.1"/>
    </source>
</evidence>
<dbReference type="EMBL" id="BGPR01079900">
    <property type="protein sequence ID" value="GBL76479.1"/>
    <property type="molecule type" value="Genomic_DNA"/>
</dbReference>
<dbReference type="AlphaFoldDB" id="A0A4Y2AAX3"/>
<keyword evidence="2" id="KW-1185">Reference proteome</keyword>
<proteinExistence type="predicted"/>
<sequence length="108" mass="12279">MEQVVNKKLSYVNFAQMVSETVCAEMLSRNCRSNLVGEVVHEKLSYVNLAAIVSERVCAEMLLWTSCGKLNGNLLYYLGSALNRDKTSGRQSAKFQWYTFQNITQQMV</sequence>
<reference evidence="1 2" key="1">
    <citation type="journal article" date="2019" name="Sci. Rep.">
        <title>Orb-weaving spider Araneus ventricosus genome elucidates the spidroin gene catalogue.</title>
        <authorList>
            <person name="Kono N."/>
            <person name="Nakamura H."/>
            <person name="Ohtoshi R."/>
            <person name="Moran D.A.P."/>
            <person name="Shinohara A."/>
            <person name="Yoshida Y."/>
            <person name="Fujiwara M."/>
            <person name="Mori M."/>
            <person name="Tomita M."/>
            <person name="Arakawa K."/>
        </authorList>
    </citation>
    <scope>NUCLEOTIDE SEQUENCE [LARGE SCALE GENOMIC DNA]</scope>
</reference>
<name>A0A4Y2AAX3_ARAVE</name>
<organism evidence="1 2">
    <name type="scientific">Araneus ventricosus</name>
    <name type="common">Orbweaver spider</name>
    <name type="synonym">Epeira ventricosa</name>
    <dbReference type="NCBI Taxonomy" id="182803"/>
    <lineage>
        <taxon>Eukaryota</taxon>
        <taxon>Metazoa</taxon>
        <taxon>Ecdysozoa</taxon>
        <taxon>Arthropoda</taxon>
        <taxon>Chelicerata</taxon>
        <taxon>Arachnida</taxon>
        <taxon>Araneae</taxon>
        <taxon>Araneomorphae</taxon>
        <taxon>Entelegynae</taxon>
        <taxon>Araneoidea</taxon>
        <taxon>Araneidae</taxon>
        <taxon>Araneus</taxon>
    </lineage>
</organism>
<comment type="caution">
    <text evidence="1">The sequence shown here is derived from an EMBL/GenBank/DDBJ whole genome shotgun (WGS) entry which is preliminary data.</text>
</comment>
<evidence type="ECO:0000313" key="2">
    <source>
        <dbReference type="Proteomes" id="UP000499080"/>
    </source>
</evidence>
<gene>
    <name evidence="1" type="ORF">AVEN_207698_1</name>
</gene>
<accession>A0A4Y2AAX3</accession>